<dbReference type="EMBL" id="JAUSUA010000001">
    <property type="protein sequence ID" value="MDQ0206341.1"/>
    <property type="molecule type" value="Genomic_DNA"/>
</dbReference>
<keyword evidence="3" id="KW-0282">Flagellum</keyword>
<feature type="compositionally biased region" description="Polar residues" evidence="1">
    <location>
        <begin position="14"/>
        <end position="39"/>
    </location>
</feature>
<organism evidence="3 4">
    <name type="scientific">Alkalicoccobacillus murimartini</name>
    <dbReference type="NCBI Taxonomy" id="171685"/>
    <lineage>
        <taxon>Bacteria</taxon>
        <taxon>Bacillati</taxon>
        <taxon>Bacillota</taxon>
        <taxon>Bacilli</taxon>
        <taxon>Bacillales</taxon>
        <taxon>Bacillaceae</taxon>
        <taxon>Alkalicoccobacillus</taxon>
    </lineage>
</organism>
<keyword evidence="3" id="KW-0966">Cell projection</keyword>
<reference evidence="3 4" key="1">
    <citation type="submission" date="2023-07" db="EMBL/GenBank/DDBJ databases">
        <title>Genomic Encyclopedia of Type Strains, Phase IV (KMG-IV): sequencing the most valuable type-strain genomes for metagenomic binning, comparative biology and taxonomic classification.</title>
        <authorList>
            <person name="Goeker M."/>
        </authorList>
    </citation>
    <scope>NUCLEOTIDE SEQUENCE [LARGE SCALE GENOMIC DNA]</scope>
    <source>
        <strain evidence="3 4">DSM 19154</strain>
    </source>
</reference>
<gene>
    <name evidence="3" type="ORF">J2S05_001115</name>
</gene>
<evidence type="ECO:0000313" key="3">
    <source>
        <dbReference type="EMBL" id="MDQ0206341.1"/>
    </source>
</evidence>
<protein>
    <submittedName>
        <fullName evidence="3">Flagellar hook-length control protein FliK</fullName>
    </submittedName>
</protein>
<dbReference type="Proteomes" id="UP001225034">
    <property type="component" value="Unassembled WGS sequence"/>
</dbReference>
<feature type="region of interest" description="Disordered" evidence="1">
    <location>
        <begin position="453"/>
        <end position="492"/>
    </location>
</feature>
<evidence type="ECO:0000259" key="2">
    <source>
        <dbReference type="Pfam" id="PF02120"/>
    </source>
</evidence>
<feature type="domain" description="Flagellar hook-length control protein-like C-terminal" evidence="2">
    <location>
        <begin position="382"/>
        <end position="463"/>
    </location>
</feature>
<sequence length="513" mass="57611">MNDVGSQLAMLGNSPKSASGKQETYSNRSVRTTGESSDRFNQSIEAEQANHVPAFAQWLQKIEADDLAMTKKSASIERVTRPNDFVTDNEIEELVETILSLDPHLVSEYLDAHELTSLIMSFSNHAVEGGQEDPFLNQRSSNMAVDQTINNQQGKIQWPQLRVFPGYYPQVAMVSSEGNVNNDSKQDQDIEFEIEQLQKAERLSKNLNGQSTISKIEDAYQSISGQVESFLKGEGNVTLSSILAEVRQVVNPGKTTYDFPQKELETTADLEKLLQQLKSSDKQAKIVPDDQQGLGQVAKEEQGNQVMQHSGLKETGKDSTLVAAKMNNQSNAEQPLPVDRNLSSIQPSEMKATQPLLEQESLHRSEEQRFVKQLQRIFQQGTMTQLKDGQVQFTLKLFPEHLGKLQIQFIQMGQKLTAQILADSSSTKELVERSLPQLRQSLVQQSISIEQIDVEDTNPHNQQDQKDQQSEQDRTNQDETEEPGNTASFSFKTLLEDLFQTRNVGESNDIDHE</sequence>
<dbReference type="InterPro" id="IPR021136">
    <property type="entry name" value="Flagellar_hook_control-like_C"/>
</dbReference>
<dbReference type="CDD" id="cd17470">
    <property type="entry name" value="T3SS_Flik_C"/>
    <property type="match status" value="1"/>
</dbReference>
<accession>A0ABT9YFM3</accession>
<keyword evidence="3" id="KW-0969">Cilium</keyword>
<dbReference type="RefSeq" id="WP_306980666.1">
    <property type="nucleotide sequence ID" value="NZ_JAUSUA010000001.1"/>
</dbReference>
<evidence type="ECO:0000256" key="1">
    <source>
        <dbReference type="SAM" id="MobiDB-lite"/>
    </source>
</evidence>
<feature type="region of interest" description="Disordered" evidence="1">
    <location>
        <begin position="1"/>
        <end position="39"/>
    </location>
</feature>
<name>A0ABT9YFM3_9BACI</name>
<feature type="compositionally biased region" description="Basic and acidic residues" evidence="1">
    <location>
        <begin position="463"/>
        <end position="477"/>
    </location>
</feature>
<dbReference type="Pfam" id="PF02120">
    <property type="entry name" value="Flg_hook"/>
    <property type="match status" value="1"/>
</dbReference>
<evidence type="ECO:0000313" key="4">
    <source>
        <dbReference type="Proteomes" id="UP001225034"/>
    </source>
</evidence>
<keyword evidence="4" id="KW-1185">Reference proteome</keyword>
<dbReference type="Gene3D" id="3.30.750.140">
    <property type="match status" value="1"/>
</dbReference>
<proteinExistence type="predicted"/>
<dbReference type="InterPro" id="IPR038610">
    <property type="entry name" value="FliK-like_C_sf"/>
</dbReference>
<comment type="caution">
    <text evidence="3">The sequence shown here is derived from an EMBL/GenBank/DDBJ whole genome shotgun (WGS) entry which is preliminary data.</text>
</comment>